<keyword evidence="8 10" id="KW-0012">Acyltransferase</keyword>
<evidence type="ECO:0000256" key="10">
    <source>
        <dbReference type="RuleBase" id="RU079119"/>
    </source>
</evidence>
<feature type="transmembrane region" description="Helical" evidence="10">
    <location>
        <begin position="59"/>
        <end position="83"/>
    </location>
</feature>
<dbReference type="AlphaFoldDB" id="A0AAU9IMM3"/>
<comment type="domain">
    <text evidence="10">The DHHC domain is required for palmitoyltransferase activity.</text>
</comment>
<feature type="transmembrane region" description="Helical" evidence="10">
    <location>
        <begin position="89"/>
        <end position="109"/>
    </location>
</feature>
<comment type="catalytic activity">
    <reaction evidence="9 10">
        <text>L-cysteinyl-[protein] + hexadecanoyl-CoA = S-hexadecanoyl-L-cysteinyl-[protein] + CoA</text>
        <dbReference type="Rhea" id="RHEA:36683"/>
        <dbReference type="Rhea" id="RHEA-COMP:10131"/>
        <dbReference type="Rhea" id="RHEA-COMP:11032"/>
        <dbReference type="ChEBI" id="CHEBI:29950"/>
        <dbReference type="ChEBI" id="CHEBI:57287"/>
        <dbReference type="ChEBI" id="CHEBI:57379"/>
        <dbReference type="ChEBI" id="CHEBI:74151"/>
        <dbReference type="EC" id="2.3.1.225"/>
    </reaction>
</comment>
<evidence type="ECO:0000313" key="12">
    <source>
        <dbReference type="EMBL" id="CAG9316835.1"/>
    </source>
</evidence>
<evidence type="ECO:0000256" key="9">
    <source>
        <dbReference type="ARBA" id="ARBA00048048"/>
    </source>
</evidence>
<keyword evidence="13" id="KW-1185">Reference proteome</keyword>
<evidence type="ECO:0000256" key="6">
    <source>
        <dbReference type="ARBA" id="ARBA00023139"/>
    </source>
</evidence>
<evidence type="ECO:0000256" key="4">
    <source>
        <dbReference type="ARBA" id="ARBA00022989"/>
    </source>
</evidence>
<evidence type="ECO:0000256" key="2">
    <source>
        <dbReference type="ARBA" id="ARBA00022679"/>
    </source>
</evidence>
<feature type="transmembrane region" description="Helical" evidence="10">
    <location>
        <begin position="230"/>
        <end position="263"/>
    </location>
</feature>
<organism evidence="12 13">
    <name type="scientific">Blepharisma stoltei</name>
    <dbReference type="NCBI Taxonomy" id="1481888"/>
    <lineage>
        <taxon>Eukaryota</taxon>
        <taxon>Sar</taxon>
        <taxon>Alveolata</taxon>
        <taxon>Ciliophora</taxon>
        <taxon>Postciliodesmatophora</taxon>
        <taxon>Heterotrichea</taxon>
        <taxon>Heterotrichida</taxon>
        <taxon>Blepharismidae</taxon>
        <taxon>Blepharisma</taxon>
    </lineage>
</organism>
<dbReference type="GO" id="GO:0005783">
    <property type="term" value="C:endoplasmic reticulum"/>
    <property type="evidence" value="ECO:0007669"/>
    <property type="project" value="TreeGrafter"/>
</dbReference>
<keyword evidence="3 10" id="KW-0812">Transmembrane</keyword>
<keyword evidence="4 10" id="KW-1133">Transmembrane helix</keyword>
<evidence type="ECO:0000256" key="5">
    <source>
        <dbReference type="ARBA" id="ARBA00023136"/>
    </source>
</evidence>
<comment type="subcellular location">
    <subcellularLocation>
        <location evidence="1">Endomembrane system</location>
        <topology evidence="1">Multi-pass membrane protein</topology>
    </subcellularLocation>
</comment>
<dbReference type="InterPro" id="IPR001594">
    <property type="entry name" value="Palmitoyltrfase_DHHC"/>
</dbReference>
<gene>
    <name evidence="12" type="ORF">BSTOLATCC_MIC17468</name>
</gene>
<dbReference type="Pfam" id="PF01529">
    <property type="entry name" value="DHHC"/>
    <property type="match status" value="1"/>
</dbReference>
<keyword evidence="2 10" id="KW-0808">Transferase</keyword>
<proteinExistence type="inferred from homology"/>
<evidence type="ECO:0000259" key="11">
    <source>
        <dbReference type="Pfam" id="PF01529"/>
    </source>
</evidence>
<keyword evidence="5 10" id="KW-0472">Membrane</keyword>
<accession>A0AAU9IMM3</accession>
<dbReference type="EC" id="2.3.1.225" evidence="10"/>
<keyword evidence="6" id="KW-0564">Palmitate</keyword>
<dbReference type="PANTHER" id="PTHR22883:SF43">
    <property type="entry name" value="PALMITOYLTRANSFERASE APP"/>
    <property type="match status" value="1"/>
</dbReference>
<evidence type="ECO:0000256" key="7">
    <source>
        <dbReference type="ARBA" id="ARBA00023288"/>
    </source>
</evidence>
<comment type="similarity">
    <text evidence="10">Belongs to the DHHC palmitoyltransferase family.</text>
</comment>
<evidence type="ECO:0000256" key="3">
    <source>
        <dbReference type="ARBA" id="ARBA00022692"/>
    </source>
</evidence>
<dbReference type="InterPro" id="IPR039859">
    <property type="entry name" value="PFA4/ZDH16/20/ERF2-like"/>
</dbReference>
<reference evidence="12" key="1">
    <citation type="submission" date="2021-09" db="EMBL/GenBank/DDBJ databases">
        <authorList>
            <consortium name="AG Swart"/>
            <person name="Singh M."/>
            <person name="Singh A."/>
            <person name="Seah K."/>
            <person name="Emmerich C."/>
        </authorList>
    </citation>
    <scope>NUCLEOTIDE SEQUENCE</scope>
    <source>
        <strain evidence="12">ATCC30299</strain>
    </source>
</reference>
<sequence>MEIADKEIYLSPGPTFPAPQSPWTLSHEIILPLWKVWPSKNRFFLNGRIMIGPKEDQKYLLCTWALLASVSIFYFIFISPYLWITISPILPIIAMYCFLSSMVFIWLTTTTEPGIIPKKPVWEVIGTVPEEFTEAVLISQPNRGYKYCPTCKIYRPPRSHHCKNCGNCVEDFDHHCRFLDNCIGKRNYRWFMSSVFSSISLGVTEITGFLFFLFYNVGEDHSRRSLIEDGPTIICIVVIITLFSLIITVFVSILCIFHMTLCITGESTKERIKGIKAESKRSCCRKKRSYFDRMMLLNSAQIRNIVDEYPPNSV</sequence>
<dbReference type="Proteomes" id="UP001162131">
    <property type="component" value="Unassembled WGS sequence"/>
</dbReference>
<feature type="domain" description="Palmitoyltransferase DHHC" evidence="11">
    <location>
        <begin position="144"/>
        <end position="273"/>
    </location>
</feature>
<evidence type="ECO:0000313" key="13">
    <source>
        <dbReference type="Proteomes" id="UP001162131"/>
    </source>
</evidence>
<evidence type="ECO:0000256" key="1">
    <source>
        <dbReference type="ARBA" id="ARBA00004127"/>
    </source>
</evidence>
<protein>
    <recommendedName>
        <fullName evidence="10">Palmitoyltransferase</fullName>
        <ecNumber evidence="10">2.3.1.225</ecNumber>
    </recommendedName>
</protein>
<dbReference type="EMBL" id="CAJZBQ010000017">
    <property type="protein sequence ID" value="CAG9316835.1"/>
    <property type="molecule type" value="Genomic_DNA"/>
</dbReference>
<name>A0AAU9IMM3_9CILI</name>
<dbReference type="GO" id="GO:0019706">
    <property type="term" value="F:protein-cysteine S-palmitoyltransferase activity"/>
    <property type="evidence" value="ECO:0007669"/>
    <property type="project" value="UniProtKB-EC"/>
</dbReference>
<dbReference type="GO" id="GO:0005794">
    <property type="term" value="C:Golgi apparatus"/>
    <property type="evidence" value="ECO:0007669"/>
    <property type="project" value="TreeGrafter"/>
</dbReference>
<dbReference type="GO" id="GO:0006612">
    <property type="term" value="P:protein targeting to membrane"/>
    <property type="evidence" value="ECO:0007669"/>
    <property type="project" value="TreeGrafter"/>
</dbReference>
<comment type="caution">
    <text evidence="12">The sequence shown here is derived from an EMBL/GenBank/DDBJ whole genome shotgun (WGS) entry which is preliminary data.</text>
</comment>
<keyword evidence="7" id="KW-0449">Lipoprotein</keyword>
<feature type="transmembrane region" description="Helical" evidence="10">
    <location>
        <begin position="195"/>
        <end position="218"/>
    </location>
</feature>
<evidence type="ECO:0000256" key="8">
    <source>
        <dbReference type="ARBA" id="ARBA00023315"/>
    </source>
</evidence>
<dbReference type="PANTHER" id="PTHR22883">
    <property type="entry name" value="ZINC FINGER DHHC DOMAIN CONTAINING PROTEIN"/>
    <property type="match status" value="1"/>
</dbReference>
<dbReference type="PROSITE" id="PS50216">
    <property type="entry name" value="DHHC"/>
    <property type="match status" value="1"/>
</dbReference>